<proteinExistence type="predicted"/>
<comment type="caution">
    <text evidence="2">The sequence shown here is derived from an EMBL/GenBank/DDBJ whole genome shotgun (WGS) entry which is preliminary data.</text>
</comment>
<evidence type="ECO:0008006" key="4">
    <source>
        <dbReference type="Google" id="ProtNLM"/>
    </source>
</evidence>
<reference evidence="2 3" key="1">
    <citation type="submission" date="2024-06" db="EMBL/GenBank/DDBJ databases">
        <title>The Natural Products Discovery Center: Release of the First 8490 Sequenced Strains for Exploring Actinobacteria Biosynthetic Diversity.</title>
        <authorList>
            <person name="Kalkreuter E."/>
            <person name="Kautsar S.A."/>
            <person name="Yang D."/>
            <person name="Bader C.D."/>
            <person name="Teijaro C.N."/>
            <person name="Fluegel L."/>
            <person name="Davis C.M."/>
            <person name="Simpson J.R."/>
            <person name="Lauterbach L."/>
            <person name="Steele A.D."/>
            <person name="Gui C."/>
            <person name="Meng S."/>
            <person name="Li G."/>
            <person name="Viehrig K."/>
            <person name="Ye F."/>
            <person name="Su P."/>
            <person name="Kiefer A.F."/>
            <person name="Nichols A."/>
            <person name="Cepeda A.J."/>
            <person name="Yan W."/>
            <person name="Fan B."/>
            <person name="Jiang Y."/>
            <person name="Adhikari A."/>
            <person name="Zheng C.-J."/>
            <person name="Schuster L."/>
            <person name="Cowan T.M."/>
            <person name="Smanski M.J."/>
            <person name="Chevrette M.G."/>
            <person name="De Carvalho L.P.S."/>
            <person name="Shen B."/>
        </authorList>
    </citation>
    <scope>NUCLEOTIDE SEQUENCE [LARGE SCALE GENOMIC DNA]</scope>
    <source>
        <strain evidence="2 3">NPDC052347</strain>
    </source>
</reference>
<organism evidence="2 3">
    <name type="scientific">Streptomyces orinoci</name>
    <name type="common">Streptoverticillium orinoci</name>
    <dbReference type="NCBI Taxonomy" id="67339"/>
    <lineage>
        <taxon>Bacteria</taxon>
        <taxon>Bacillati</taxon>
        <taxon>Actinomycetota</taxon>
        <taxon>Actinomycetes</taxon>
        <taxon>Kitasatosporales</taxon>
        <taxon>Streptomycetaceae</taxon>
        <taxon>Streptomyces</taxon>
    </lineage>
</organism>
<evidence type="ECO:0000313" key="3">
    <source>
        <dbReference type="Proteomes" id="UP001552594"/>
    </source>
</evidence>
<evidence type="ECO:0000256" key="1">
    <source>
        <dbReference type="SAM" id="MobiDB-lite"/>
    </source>
</evidence>
<keyword evidence="3" id="KW-1185">Reference proteome</keyword>
<sequence>MRGSQSGSAAQLVRIILDSAGRPGGGGEARGREREVRAVLEEARPARTAAARIAAAGGADERVAGRLRELVERHLGGHAERWRLLHQALAGHRGTLPELLADLPRQASAAASGAARSPVPRSVHATLGLLMEYARPEHTVSGLAALPDRTVEGLLAGGTLPGPGLIDAVTKYGDSRARTALAGHPRLDTRVLARLLTVGDARVGAAVYRNPRATPSLRRTLVHRLDSVPLDRTLRDELTRPGRELPRTWLTPLLGSGEPQLVTRALSAGVRGVAQQYALVRVWERTGPEAVRGMLDDPSVTRQLSRRVITTLTNALAEANDPDGALRRLREQCEPYQDPGRLPNLLATTRGTSSLRDLLSEPYVHDLRLLSEAHAKSPFMPAACEELARHEEADDAQRLAFRLSVLNDPWRKDGRRAGNITPPERRLAEEVLDDDAAWWAEGVIRAGLLDPVQLVRIARPAARAMAALVQLAEGGLLDETAVAELRSLTDTHLGTRPETWTALDCLLPDFTGTVRELITEAGTATPADPGTSAEAGSGEAESEEAPPRMGAALQEPNEPPSAPRLPHERAALAAIDLLRSLAPADAPLTTDPGILSFLAHSDRYETPGLVTPQWLVQACASQGVTPPEGGSWHTAPTRRDVWANPPESWGSSATLLEHAYTQGILPAEELLALLPARRMLLLPHDWCRFAFPGAWRAALARLLRTELGTDPDAWLQLAETAWRSAGQPGTGPGAGGPSWLELLSLPVDRPLREPATSAFTPRPRTPDEALKLLERGNHLWVWPIGTLLCLADAEVIDAVLPRLGPDGPWLLAAYLLRHDHTPRPVFNRLLADRDPQALRILAAQSRWLDHGLVERLAELDDADVDLSLLRHTGGNPSLARRIVARTRRPAAGTSPVAARVLAELRADPSSAPIGGLHWLCSAEPDLIEEILIRQGSQLTLVHQILGCLHLLQYGGAGRLAALLGREPLGQAATGLCAKALDSKDPAVVLRARLDRELAPAKLVKKLRRAQAPWQAVSAVAAIPVGVDWEALEAAHREEPLPHWEQLINLPDVPAELRLRHPALVREPGPNGLPQGGELTRARARHGLAGLYHCAPVTQLDGLLNSGILTGSHLLHQAAPAAQLLAYLNSAARRTDAPAEADAALAELAGLVRSCLGSDAEAWERVVRRLTGRDPDWDSMSTVAMLLADGDSAALSDPSSRGRA</sequence>
<gene>
    <name evidence="2" type="ORF">AB0L16_27740</name>
</gene>
<feature type="compositionally biased region" description="Low complexity" evidence="1">
    <location>
        <begin position="529"/>
        <end position="539"/>
    </location>
</feature>
<accession>A0ABV3K4U5</accession>
<dbReference type="EMBL" id="JBFAUK010000028">
    <property type="protein sequence ID" value="MEV5510173.1"/>
    <property type="molecule type" value="Genomic_DNA"/>
</dbReference>
<protein>
    <recommendedName>
        <fullName evidence="4">Secreted protein</fullName>
    </recommendedName>
</protein>
<name>A0ABV3K4U5_STRON</name>
<feature type="region of interest" description="Disordered" evidence="1">
    <location>
        <begin position="521"/>
        <end position="565"/>
    </location>
</feature>
<dbReference type="Proteomes" id="UP001552594">
    <property type="component" value="Unassembled WGS sequence"/>
</dbReference>
<dbReference type="RefSeq" id="WP_153068554.1">
    <property type="nucleotide sequence ID" value="NZ_JBFAUK010000028.1"/>
</dbReference>
<evidence type="ECO:0000313" key="2">
    <source>
        <dbReference type="EMBL" id="MEV5510173.1"/>
    </source>
</evidence>